<dbReference type="EMBL" id="CP002801">
    <property type="protein sequence ID" value="AEH10812.1"/>
    <property type="molecule type" value="Genomic_DNA"/>
</dbReference>
<dbReference type="Proteomes" id="UP000001549">
    <property type="component" value="Chromosome"/>
</dbReference>
<proteinExistence type="predicted"/>
<dbReference type="SUPFAM" id="SSF46565">
    <property type="entry name" value="Chaperone J-domain"/>
    <property type="match status" value="1"/>
</dbReference>
<dbReference type="GO" id="GO:0004672">
    <property type="term" value="F:protein kinase activity"/>
    <property type="evidence" value="ECO:0007669"/>
    <property type="project" value="InterPro"/>
</dbReference>
<dbReference type="HOGENOM" id="CLU_787368_0_0_11"/>
<feature type="region of interest" description="Disordered" evidence="1">
    <location>
        <begin position="1"/>
        <end position="22"/>
    </location>
</feature>
<dbReference type="InterPro" id="IPR011009">
    <property type="entry name" value="Kinase-like_dom_sf"/>
</dbReference>
<dbReference type="STRING" id="656024.FsymDg_3529"/>
<dbReference type="SUPFAM" id="SSF56112">
    <property type="entry name" value="Protein kinase-like (PK-like)"/>
    <property type="match status" value="1"/>
</dbReference>
<organism evidence="3 4">
    <name type="scientific">Candidatus Protofrankia datiscae</name>
    <dbReference type="NCBI Taxonomy" id="2716812"/>
    <lineage>
        <taxon>Bacteria</taxon>
        <taxon>Bacillati</taxon>
        <taxon>Actinomycetota</taxon>
        <taxon>Actinomycetes</taxon>
        <taxon>Frankiales</taxon>
        <taxon>Frankiaceae</taxon>
        <taxon>Protofrankia</taxon>
    </lineage>
</organism>
<dbReference type="InterPro" id="IPR036869">
    <property type="entry name" value="J_dom_sf"/>
</dbReference>
<dbReference type="PROSITE" id="PS50011">
    <property type="entry name" value="PROTEIN_KINASE_DOM"/>
    <property type="match status" value="1"/>
</dbReference>
<evidence type="ECO:0000259" key="2">
    <source>
        <dbReference type="PROSITE" id="PS50011"/>
    </source>
</evidence>
<dbReference type="InterPro" id="IPR000719">
    <property type="entry name" value="Prot_kinase_dom"/>
</dbReference>
<dbReference type="eggNOG" id="COG0515">
    <property type="taxonomic scope" value="Bacteria"/>
</dbReference>
<reference evidence="3 4" key="1">
    <citation type="submission" date="2011-05" db="EMBL/GenBank/DDBJ databases">
        <title>Complete sequence of chromosome of Frankia symbiont of Datisca glomerata.</title>
        <authorList>
            <consortium name="US DOE Joint Genome Institute"/>
            <person name="Lucas S."/>
            <person name="Han J."/>
            <person name="Lapidus A."/>
            <person name="Cheng J.-F."/>
            <person name="Goodwin L."/>
            <person name="Pitluck S."/>
            <person name="Peters L."/>
            <person name="Mikhailova N."/>
            <person name="Chertkov O."/>
            <person name="Teshima H."/>
            <person name="Han C."/>
            <person name="Tapia R."/>
            <person name="Land M."/>
            <person name="Hauser L."/>
            <person name="Kyrpides N."/>
            <person name="Ivanova N."/>
            <person name="Pagani I."/>
            <person name="Berry A."/>
            <person name="Pawlowski K."/>
            <person name="Persson T."/>
            <person name="Vanden Heuvel B."/>
            <person name="Benson D."/>
            <person name="Woyke T."/>
        </authorList>
    </citation>
    <scope>NUCLEOTIDE SEQUENCE [LARGE SCALE GENOMIC DNA]</scope>
    <source>
        <strain evidence="4">4085684</strain>
    </source>
</reference>
<protein>
    <submittedName>
        <fullName evidence="3">Heat shock protein DnaJ domain protein</fullName>
    </submittedName>
</protein>
<evidence type="ECO:0000313" key="3">
    <source>
        <dbReference type="EMBL" id="AEH10812.1"/>
    </source>
</evidence>
<evidence type="ECO:0000313" key="4">
    <source>
        <dbReference type="Proteomes" id="UP000001549"/>
    </source>
</evidence>
<keyword evidence="3" id="KW-0346">Stress response</keyword>
<dbReference type="GO" id="GO:0005524">
    <property type="term" value="F:ATP binding"/>
    <property type="evidence" value="ECO:0007669"/>
    <property type="project" value="InterPro"/>
</dbReference>
<dbReference type="AlphaFoldDB" id="F8B2D5"/>
<evidence type="ECO:0000256" key="1">
    <source>
        <dbReference type="SAM" id="MobiDB-lite"/>
    </source>
</evidence>
<dbReference type="Gene3D" id="1.10.510.10">
    <property type="entry name" value="Transferase(Phosphotransferase) domain 1"/>
    <property type="match status" value="1"/>
</dbReference>
<accession>F8B2D5</accession>
<name>F8B2D5_9ACTN</name>
<dbReference type="KEGG" id="fsy:FsymDg_3529"/>
<sequence>MTADFTGSVRPSGAPGSLPPPIPTTIDEAVRLILRASGPSALFGRGGEASGTDLRAARRAYRRLARMVHPDAVPADRRLDAQAAFTRLGRLWERYQQEIAGGAASGRAVVTTGNHVYTVGGVYTRGDIATLSEVTYTAGGAGGTGGGDGAVAGALLKIPRSATDNDLMEREAAALRQLAGRGEKRFAAYVPRLVETFRHRDSVGGELRRVNVIERAHGFRSLAELRAVCPDGLDARDVAWMWRRLLVALGYAHQAGVVHGAVVPDHVLVHPDDHGLVLVDWCYSVITALDGPGGASGPAGHVPAMVDRFADMYPPEVAARQPPSAATDIHLATKCMTYLLRDDVPRPILRFARGCTLPAMSRRPRDAWRLLGEFDELLERLYGPRRFRPLHVPAAPHDTDGPP</sequence>
<feature type="domain" description="Protein kinase" evidence="2">
    <location>
        <begin position="117"/>
        <end position="403"/>
    </location>
</feature>
<dbReference type="RefSeq" id="WP_013874698.1">
    <property type="nucleotide sequence ID" value="NC_015656.1"/>
</dbReference>
<keyword evidence="4" id="KW-1185">Reference proteome</keyword>
<gene>
    <name evidence="3" type="ordered locus">FsymDg_3529</name>
</gene>